<reference evidence="2" key="1">
    <citation type="submission" date="2016-10" db="EMBL/GenBank/DDBJ databases">
        <authorList>
            <person name="Varghese N."/>
            <person name="Submissions S."/>
        </authorList>
    </citation>
    <scope>NUCLEOTIDE SEQUENCE [LARGE SCALE GENOMIC DNA]</scope>
    <source>
        <strain evidence="2">DSM 17875</strain>
    </source>
</reference>
<evidence type="ECO:0008006" key="3">
    <source>
        <dbReference type="Google" id="ProtNLM"/>
    </source>
</evidence>
<dbReference type="AlphaFoldDB" id="A0A1H2F7G7"/>
<accession>A0A1H2F7G7</accession>
<organism evidence="1 2">
    <name type="scientific">Pseudomonas pohangensis</name>
    <dbReference type="NCBI Taxonomy" id="364197"/>
    <lineage>
        <taxon>Bacteria</taxon>
        <taxon>Pseudomonadati</taxon>
        <taxon>Pseudomonadota</taxon>
        <taxon>Gammaproteobacteria</taxon>
        <taxon>Pseudomonadales</taxon>
        <taxon>Pseudomonadaceae</taxon>
        <taxon>Pseudomonas</taxon>
    </lineage>
</organism>
<protein>
    <recommendedName>
        <fullName evidence="3">DUF1643 domain-containing protein</fullName>
    </recommendedName>
</protein>
<sequence>MSTKFEVRGLFYESNGYKLRKNLDIKRIGAELNDPDLMAVMMNPGSSYPLDEINNNTVPSEKEPDNTQQQIMKVMDVAALNYARILNLSDLRTPDSSELYRFLKSEKSSEVEYSIFSPNRKSEREQLFVNGTPVIFGWGVNQALVPLAKQAIEALCINNPLGILKSNTRYSYYHPLPRIYAKQLEWVQHVTSQISRTANAAAF</sequence>
<dbReference type="STRING" id="364197.SAMN05216296_1377"/>
<dbReference type="Pfam" id="PF07799">
    <property type="entry name" value="DUF1643"/>
    <property type="match status" value="1"/>
</dbReference>
<dbReference type="InterPro" id="IPR012441">
    <property type="entry name" value="DUF1643"/>
</dbReference>
<proteinExistence type="predicted"/>
<gene>
    <name evidence="1" type="ORF">SAMN05216296_1377</name>
</gene>
<dbReference type="Proteomes" id="UP000243232">
    <property type="component" value="Chromosome I"/>
</dbReference>
<dbReference type="OrthoDB" id="8478178at2"/>
<keyword evidence="2" id="KW-1185">Reference proteome</keyword>
<evidence type="ECO:0000313" key="2">
    <source>
        <dbReference type="Proteomes" id="UP000243232"/>
    </source>
</evidence>
<name>A0A1H2F7G7_9PSED</name>
<dbReference type="EMBL" id="LT629785">
    <property type="protein sequence ID" value="SDU03203.1"/>
    <property type="molecule type" value="Genomic_DNA"/>
</dbReference>
<evidence type="ECO:0000313" key="1">
    <source>
        <dbReference type="EMBL" id="SDU03203.1"/>
    </source>
</evidence>
<dbReference type="RefSeq" id="WP_090193706.1">
    <property type="nucleotide sequence ID" value="NZ_LT629785.1"/>
</dbReference>